<protein>
    <submittedName>
        <fullName evidence="3">Peroxiredoxin</fullName>
    </submittedName>
</protein>
<dbReference type="GO" id="GO:0016209">
    <property type="term" value="F:antioxidant activity"/>
    <property type="evidence" value="ECO:0007669"/>
    <property type="project" value="InterPro"/>
</dbReference>
<dbReference type="AlphaFoldDB" id="A0A369CAH3"/>
<dbReference type="InterPro" id="IPR036249">
    <property type="entry name" value="Thioredoxin-like_sf"/>
</dbReference>
<keyword evidence="1" id="KW-1133">Transmembrane helix</keyword>
<dbReference type="CDD" id="cd03011">
    <property type="entry name" value="TlpA_like_ScsD_MtbDsbE"/>
    <property type="match status" value="1"/>
</dbReference>
<dbReference type="PROSITE" id="PS51352">
    <property type="entry name" value="THIOREDOXIN_2"/>
    <property type="match status" value="1"/>
</dbReference>
<comment type="caution">
    <text evidence="3">The sequence shown here is derived from an EMBL/GenBank/DDBJ whole genome shotgun (WGS) entry which is preliminary data.</text>
</comment>
<dbReference type="PANTHER" id="PTHR42852">
    <property type="entry name" value="THIOL:DISULFIDE INTERCHANGE PROTEIN DSBE"/>
    <property type="match status" value="1"/>
</dbReference>
<dbReference type="InterPro" id="IPR000866">
    <property type="entry name" value="AhpC/TSA"/>
</dbReference>
<dbReference type="InterPro" id="IPR050553">
    <property type="entry name" value="Thioredoxin_ResA/DsbE_sf"/>
</dbReference>
<dbReference type="RefSeq" id="WP_114279708.1">
    <property type="nucleotide sequence ID" value="NZ_QPJY01000004.1"/>
</dbReference>
<dbReference type="EMBL" id="QPJY01000004">
    <property type="protein sequence ID" value="RCX30723.1"/>
    <property type="molecule type" value="Genomic_DNA"/>
</dbReference>
<name>A0A369CAH3_9GAMM</name>
<dbReference type="SUPFAM" id="SSF52833">
    <property type="entry name" value="Thioredoxin-like"/>
    <property type="match status" value="1"/>
</dbReference>
<keyword evidence="1" id="KW-0472">Membrane</keyword>
<evidence type="ECO:0000313" key="3">
    <source>
        <dbReference type="EMBL" id="RCX30723.1"/>
    </source>
</evidence>
<dbReference type="OrthoDB" id="9788279at2"/>
<reference evidence="3 4" key="1">
    <citation type="submission" date="2018-07" db="EMBL/GenBank/DDBJ databases">
        <title>Genomic Encyclopedia of Type Strains, Phase IV (KMG-IV): sequencing the most valuable type-strain genomes for metagenomic binning, comparative biology and taxonomic classification.</title>
        <authorList>
            <person name="Goeker M."/>
        </authorList>
    </citation>
    <scope>NUCLEOTIDE SEQUENCE [LARGE SCALE GENOMIC DNA]</scope>
    <source>
        <strain evidence="3 4">DSM 26407</strain>
    </source>
</reference>
<dbReference type="PANTHER" id="PTHR42852:SF17">
    <property type="entry name" value="THIOREDOXIN-LIKE PROTEIN HI_1115"/>
    <property type="match status" value="1"/>
</dbReference>
<dbReference type="Pfam" id="PF00578">
    <property type="entry name" value="AhpC-TSA"/>
    <property type="match status" value="1"/>
</dbReference>
<dbReference type="InterPro" id="IPR013766">
    <property type="entry name" value="Thioredoxin_domain"/>
</dbReference>
<evidence type="ECO:0000256" key="1">
    <source>
        <dbReference type="SAM" id="Phobius"/>
    </source>
</evidence>
<dbReference type="Proteomes" id="UP000252707">
    <property type="component" value="Unassembled WGS sequence"/>
</dbReference>
<accession>A0A369CAH3</accession>
<dbReference type="Gene3D" id="3.40.30.10">
    <property type="entry name" value="Glutaredoxin"/>
    <property type="match status" value="1"/>
</dbReference>
<keyword evidence="1" id="KW-0812">Transmembrane</keyword>
<evidence type="ECO:0000313" key="4">
    <source>
        <dbReference type="Proteomes" id="UP000252707"/>
    </source>
</evidence>
<organism evidence="3 4">
    <name type="scientific">Thioalbus denitrificans</name>
    <dbReference type="NCBI Taxonomy" id="547122"/>
    <lineage>
        <taxon>Bacteria</taxon>
        <taxon>Pseudomonadati</taxon>
        <taxon>Pseudomonadota</taxon>
        <taxon>Gammaproteobacteria</taxon>
        <taxon>Chromatiales</taxon>
        <taxon>Ectothiorhodospiraceae</taxon>
        <taxon>Thioalbus</taxon>
    </lineage>
</organism>
<gene>
    <name evidence="3" type="ORF">DFQ59_104159</name>
</gene>
<evidence type="ECO:0000259" key="2">
    <source>
        <dbReference type="PROSITE" id="PS51352"/>
    </source>
</evidence>
<dbReference type="GO" id="GO:0016491">
    <property type="term" value="F:oxidoreductase activity"/>
    <property type="evidence" value="ECO:0007669"/>
    <property type="project" value="InterPro"/>
</dbReference>
<proteinExistence type="predicted"/>
<feature type="transmembrane region" description="Helical" evidence="1">
    <location>
        <begin position="16"/>
        <end position="37"/>
    </location>
</feature>
<feature type="domain" description="Thioredoxin" evidence="2">
    <location>
        <begin position="40"/>
        <end position="174"/>
    </location>
</feature>
<sequence length="174" mass="18908">MNHPPKPPPRRRRGRVLRWSAEIVLLLAVYLGVHAWLSRDLALGPAPPLAGPLLGGGSPAPLIGDTPVLVHFWATWCPVCRLEQDSIESIAGDHPVITVALQSGNAAEVAAHLHARDLRVPVLNDPDGLIAGAWGVRAVPATFVVRDGVIRYRERGFTTEAGLRLRLWLARVMD</sequence>
<keyword evidence="4" id="KW-1185">Reference proteome</keyword>